<protein>
    <submittedName>
        <fullName evidence="2">Uncharacterized protein</fullName>
    </submittedName>
</protein>
<sequence length="331" mass="35753">MTPPNQTRARGIWTAMHVSAPYLESVDQGQLGLPHSHVHTCQPGTNRPSEVINQHRLRAVSTHSTGRSGWHLAMDSYASSNVLQSQYSETASLASTSSDDSSCAAPGRVLSTFFATVGRGIDKIIGYVSSRRGCIGGSASKANSAHPTNYQGHPVQSEERECAPAPVEVSRLDSGFGLIQFPIPNHVPSGAFERNPQHEDLRSRGAPGIFDHAYFPTPPSAGLGETSAVNAHQPITTVAISLNPNAFSITIGLLPPTPSPFQSSFHHPGIPPVNSLHNPSYRPFPMPPHDTKHISHIRPPPGSPPQPRPPKRKQNRLMRSFESLRSQVLCQ</sequence>
<dbReference type="EMBL" id="KL198018">
    <property type="protein sequence ID" value="KDQ19862.1"/>
    <property type="molecule type" value="Genomic_DNA"/>
</dbReference>
<reference evidence="3" key="1">
    <citation type="journal article" date="2014" name="Proc. Natl. Acad. Sci. U.S.A.">
        <title>Extensive sampling of basidiomycete genomes demonstrates inadequacy of the white-rot/brown-rot paradigm for wood decay fungi.</title>
        <authorList>
            <person name="Riley R."/>
            <person name="Salamov A.A."/>
            <person name="Brown D.W."/>
            <person name="Nagy L.G."/>
            <person name="Floudas D."/>
            <person name="Held B.W."/>
            <person name="Levasseur A."/>
            <person name="Lombard V."/>
            <person name="Morin E."/>
            <person name="Otillar R."/>
            <person name="Lindquist E.A."/>
            <person name="Sun H."/>
            <person name="LaButti K.M."/>
            <person name="Schmutz J."/>
            <person name="Jabbour D."/>
            <person name="Luo H."/>
            <person name="Baker S.E."/>
            <person name="Pisabarro A.G."/>
            <person name="Walton J.D."/>
            <person name="Blanchette R.A."/>
            <person name="Henrissat B."/>
            <person name="Martin F."/>
            <person name="Cullen D."/>
            <person name="Hibbett D.S."/>
            <person name="Grigoriev I.V."/>
        </authorList>
    </citation>
    <scope>NUCLEOTIDE SEQUENCE [LARGE SCALE GENOMIC DNA]</scope>
    <source>
        <strain evidence="3">FD-172 SS1</strain>
    </source>
</reference>
<name>A0A067N6Y7_BOTB1</name>
<evidence type="ECO:0000313" key="3">
    <source>
        <dbReference type="Proteomes" id="UP000027195"/>
    </source>
</evidence>
<gene>
    <name evidence="2" type="ORF">BOTBODRAFT_152410</name>
</gene>
<dbReference type="AlphaFoldDB" id="A0A067N6Y7"/>
<feature type="region of interest" description="Disordered" evidence="1">
    <location>
        <begin position="261"/>
        <end position="315"/>
    </location>
</feature>
<dbReference type="InParanoid" id="A0A067N6Y7"/>
<evidence type="ECO:0000256" key="1">
    <source>
        <dbReference type="SAM" id="MobiDB-lite"/>
    </source>
</evidence>
<organism evidence="2 3">
    <name type="scientific">Botryobasidium botryosum (strain FD-172 SS1)</name>
    <dbReference type="NCBI Taxonomy" id="930990"/>
    <lineage>
        <taxon>Eukaryota</taxon>
        <taxon>Fungi</taxon>
        <taxon>Dikarya</taxon>
        <taxon>Basidiomycota</taxon>
        <taxon>Agaricomycotina</taxon>
        <taxon>Agaricomycetes</taxon>
        <taxon>Cantharellales</taxon>
        <taxon>Botryobasidiaceae</taxon>
        <taxon>Botryobasidium</taxon>
    </lineage>
</organism>
<accession>A0A067N6Y7</accession>
<keyword evidence="3" id="KW-1185">Reference proteome</keyword>
<evidence type="ECO:0000313" key="2">
    <source>
        <dbReference type="EMBL" id="KDQ19862.1"/>
    </source>
</evidence>
<feature type="compositionally biased region" description="Pro residues" evidence="1">
    <location>
        <begin position="298"/>
        <end position="308"/>
    </location>
</feature>
<dbReference type="Proteomes" id="UP000027195">
    <property type="component" value="Unassembled WGS sequence"/>
</dbReference>
<proteinExistence type="predicted"/>
<dbReference type="HOGENOM" id="CLU_839346_0_0_1"/>